<organism evidence="1 2">
    <name type="scientific">Lecanicillium saksenae</name>
    <dbReference type="NCBI Taxonomy" id="468837"/>
    <lineage>
        <taxon>Eukaryota</taxon>
        <taxon>Fungi</taxon>
        <taxon>Dikarya</taxon>
        <taxon>Ascomycota</taxon>
        <taxon>Pezizomycotina</taxon>
        <taxon>Sordariomycetes</taxon>
        <taxon>Hypocreomycetidae</taxon>
        <taxon>Hypocreales</taxon>
        <taxon>Cordycipitaceae</taxon>
        <taxon>Lecanicillium</taxon>
    </lineage>
</organism>
<dbReference type="EMBL" id="JANAKD010000009">
    <property type="protein sequence ID" value="KAJ3499463.1"/>
    <property type="molecule type" value="Genomic_DNA"/>
</dbReference>
<proteinExistence type="predicted"/>
<reference evidence="1" key="1">
    <citation type="submission" date="2022-07" db="EMBL/GenBank/DDBJ databases">
        <title>Genome Sequence of Lecanicillium saksenae.</title>
        <authorList>
            <person name="Buettner E."/>
        </authorList>
    </citation>
    <scope>NUCLEOTIDE SEQUENCE</scope>
    <source>
        <strain evidence="1">VT-O1</strain>
    </source>
</reference>
<name>A0ACC1R6V9_9HYPO</name>
<dbReference type="Proteomes" id="UP001148737">
    <property type="component" value="Unassembled WGS sequence"/>
</dbReference>
<protein>
    <submittedName>
        <fullName evidence="1">Uncharacterized protein</fullName>
    </submittedName>
</protein>
<sequence>MPATIHLVRHAQGYHNLSKDNEKIPDPDITLLGEKQCDELRALFPQHDKITHIVSSPLRRALQTSIRAFGHDHLFPIIALEDLQEVSDAPSDTGSKVAVLRSEFGDKVDLRHVTEHWTDKTACSEFQADLTKLETRARRARLWLRELARRPGADHIVVVAHGDYLHFLTDEWEGVPDLDFYVWKNAEYRSYQFKDVHNDDDNADLIETPESWNRRQGDKCPPTQAQQTEWKRVVYKRLEPIYASMGLQKSAIQ</sequence>
<gene>
    <name evidence="1" type="ORF">NLG97_g306</name>
</gene>
<comment type="caution">
    <text evidence="1">The sequence shown here is derived from an EMBL/GenBank/DDBJ whole genome shotgun (WGS) entry which is preliminary data.</text>
</comment>
<keyword evidence="2" id="KW-1185">Reference proteome</keyword>
<evidence type="ECO:0000313" key="1">
    <source>
        <dbReference type="EMBL" id="KAJ3499463.1"/>
    </source>
</evidence>
<evidence type="ECO:0000313" key="2">
    <source>
        <dbReference type="Proteomes" id="UP001148737"/>
    </source>
</evidence>
<accession>A0ACC1R6V9</accession>